<evidence type="ECO:0000256" key="1">
    <source>
        <dbReference type="ARBA" id="ARBA00001933"/>
    </source>
</evidence>
<gene>
    <name evidence="16" type="ordered locus">Emin_0711</name>
</gene>
<evidence type="ECO:0000256" key="12">
    <source>
        <dbReference type="ARBA" id="ARBA00031421"/>
    </source>
</evidence>
<evidence type="ECO:0000256" key="4">
    <source>
        <dbReference type="ARBA" id="ARBA00013030"/>
    </source>
</evidence>
<dbReference type="InterPro" id="IPR015424">
    <property type="entry name" value="PyrdxlP-dep_Trfase"/>
</dbReference>
<dbReference type="GO" id="GO:0019265">
    <property type="term" value="P:glycine biosynthetic process, by transamination of glyoxylate"/>
    <property type="evidence" value="ECO:0007669"/>
    <property type="project" value="TreeGrafter"/>
</dbReference>
<dbReference type="PIRSF" id="PIRSF000525">
    <property type="entry name" value="SerC"/>
    <property type="match status" value="1"/>
</dbReference>
<dbReference type="Proteomes" id="UP000001029">
    <property type="component" value="Chromosome"/>
</dbReference>
<dbReference type="InterPro" id="IPR000192">
    <property type="entry name" value="Aminotrans_V_dom"/>
</dbReference>
<evidence type="ECO:0000256" key="13">
    <source>
        <dbReference type="ARBA" id="ARBA00047630"/>
    </source>
</evidence>
<name>B2KCM0_ELUMP</name>
<keyword evidence="11" id="KW-0718">Serine biosynthesis</keyword>
<accession>B2KCM0</accession>
<dbReference type="KEGG" id="emi:Emin_0711"/>
<evidence type="ECO:0000256" key="7">
    <source>
        <dbReference type="ARBA" id="ARBA00022605"/>
    </source>
</evidence>
<evidence type="ECO:0000256" key="11">
    <source>
        <dbReference type="ARBA" id="ARBA00023299"/>
    </source>
</evidence>
<dbReference type="OrthoDB" id="9772439at2"/>
<dbReference type="HOGENOM" id="CLU_061974_0_0_0"/>
<evidence type="ECO:0000256" key="5">
    <source>
        <dbReference type="ARBA" id="ARBA00022490"/>
    </source>
</evidence>
<proteinExistence type="inferred from homology"/>
<dbReference type="GO" id="GO:0006564">
    <property type="term" value="P:L-serine biosynthetic process"/>
    <property type="evidence" value="ECO:0007669"/>
    <property type="project" value="UniProtKB-KW"/>
</dbReference>
<evidence type="ECO:0000256" key="10">
    <source>
        <dbReference type="ARBA" id="ARBA00023096"/>
    </source>
</evidence>
<reference evidence="16 17" key="1">
    <citation type="journal article" date="2009" name="Appl. Environ. Microbiol.">
        <title>Genomic analysis of 'Elusimicrobium minutum,' the first cultivated representative of the phylum 'Elusimicrobia' (formerly termite group 1).</title>
        <authorList>
            <person name="Herlemann D.P.R."/>
            <person name="Geissinger O."/>
            <person name="Ikeda-Ohtsubo W."/>
            <person name="Kunin V."/>
            <person name="Sun H."/>
            <person name="Lapidus A."/>
            <person name="Hugenholtz P."/>
            <person name="Brune A."/>
        </authorList>
    </citation>
    <scope>NUCLEOTIDE SEQUENCE [LARGE SCALE GENOMIC DNA]</scope>
    <source>
        <strain evidence="16 17">Pei191</strain>
    </source>
</reference>
<organism evidence="16 17">
    <name type="scientific">Elusimicrobium minutum (strain Pei191)</name>
    <dbReference type="NCBI Taxonomy" id="445932"/>
    <lineage>
        <taxon>Bacteria</taxon>
        <taxon>Pseudomonadati</taxon>
        <taxon>Elusimicrobiota</taxon>
        <taxon>Elusimicrobia</taxon>
        <taxon>Elusimicrobiales</taxon>
        <taxon>Elusimicrobiaceae</taxon>
        <taxon>Elusimicrobium</taxon>
    </lineage>
</organism>
<evidence type="ECO:0000313" key="17">
    <source>
        <dbReference type="Proteomes" id="UP000001029"/>
    </source>
</evidence>
<keyword evidence="9" id="KW-0663">Pyridoxal phosphate</keyword>
<evidence type="ECO:0000256" key="6">
    <source>
        <dbReference type="ARBA" id="ARBA00022576"/>
    </source>
</evidence>
<dbReference type="STRING" id="445932.Emin_0711"/>
<feature type="domain" description="Aminotransferase class V" evidence="15">
    <location>
        <begin position="41"/>
        <end position="317"/>
    </location>
</feature>
<dbReference type="Gene3D" id="3.40.640.10">
    <property type="entry name" value="Type I PLP-dependent aspartate aminotransferase-like (Major domain)"/>
    <property type="match status" value="1"/>
</dbReference>
<keyword evidence="10" id="KW-0664">Pyridoxine biosynthesis</keyword>
<dbReference type="EC" id="2.6.1.52" evidence="4"/>
<dbReference type="GO" id="GO:0008453">
    <property type="term" value="F:alanine-glyoxylate transaminase activity"/>
    <property type="evidence" value="ECO:0007669"/>
    <property type="project" value="TreeGrafter"/>
</dbReference>
<dbReference type="UniPathway" id="UPA00135">
    <property type="reaction ID" value="UER00197"/>
</dbReference>
<protein>
    <recommendedName>
        <fullName evidence="4">phosphoserine transaminase</fullName>
        <ecNumber evidence="4">2.6.1.52</ecNumber>
    </recommendedName>
    <alternativeName>
        <fullName evidence="12">Phosphohydroxythreonine aminotransferase</fullName>
    </alternativeName>
</protein>
<evidence type="ECO:0000256" key="3">
    <source>
        <dbReference type="ARBA" id="ARBA00006904"/>
    </source>
</evidence>
<evidence type="ECO:0000256" key="8">
    <source>
        <dbReference type="ARBA" id="ARBA00022679"/>
    </source>
</evidence>
<keyword evidence="7" id="KW-0028">Amino-acid biosynthesis</keyword>
<dbReference type="Gene3D" id="3.90.1150.10">
    <property type="entry name" value="Aspartate Aminotransferase, domain 1"/>
    <property type="match status" value="1"/>
</dbReference>
<dbReference type="GO" id="GO:0004760">
    <property type="term" value="F:L-serine-pyruvate transaminase activity"/>
    <property type="evidence" value="ECO:0007669"/>
    <property type="project" value="TreeGrafter"/>
</dbReference>
<keyword evidence="8 16" id="KW-0808">Transferase</keyword>
<dbReference type="GO" id="GO:0004648">
    <property type="term" value="F:O-phospho-L-serine:2-oxoglutarate aminotransferase activity"/>
    <property type="evidence" value="ECO:0007669"/>
    <property type="project" value="UniProtKB-EC"/>
</dbReference>
<dbReference type="RefSeq" id="WP_012414881.1">
    <property type="nucleotide sequence ID" value="NC_010644.1"/>
</dbReference>
<comment type="cofactor">
    <cofactor evidence="1">
        <name>pyridoxal 5'-phosphate</name>
        <dbReference type="ChEBI" id="CHEBI:597326"/>
    </cofactor>
</comment>
<dbReference type="InterPro" id="IPR015421">
    <property type="entry name" value="PyrdxlP-dep_Trfase_major"/>
</dbReference>
<sequence length="383" mass="42318">MNIPNEILPDVTFACGPSQGHPDFRNTPLSETYFEKSHRSALLSQGLYKEATENIKNLLQIPQDYELFFFHGGATPAMDAIVWNLTKNSISGLSFGAFSKLWAKKIAGALPSDIKKDFKSPAEGEYFPKEKADYKASLVILTPNETSMGVQISNKYLEEAWAQKGEDTIIAWDCTSCAGGRLLPSGKFDVMLFSLQKCFGAPGGTSVIILSPKAVKRAEEIKASGRNIPYILQFEEALAKVKKYQTVNTPSTTNIWLANEAAKWMLANGGLKAMDELCRKHAKAVLDFAAKTDYLEPLIKDEDNRSYTTLTLKITDSKLKDADISSAIKKCGKGCLSDGISKYSSVEDNSLRIACFPFVDINGTEQFEKLAKTIDFVVKELRK</sequence>
<dbReference type="SUPFAM" id="SSF53383">
    <property type="entry name" value="PLP-dependent transferases"/>
    <property type="match status" value="1"/>
</dbReference>
<comment type="catalytic activity">
    <reaction evidence="13">
        <text>4-(phosphooxy)-L-threonine + 2-oxoglutarate = (R)-3-hydroxy-2-oxo-4-phosphooxybutanoate + L-glutamate</text>
        <dbReference type="Rhea" id="RHEA:16573"/>
        <dbReference type="ChEBI" id="CHEBI:16810"/>
        <dbReference type="ChEBI" id="CHEBI:29985"/>
        <dbReference type="ChEBI" id="CHEBI:58452"/>
        <dbReference type="ChEBI" id="CHEBI:58538"/>
        <dbReference type="EC" id="2.6.1.52"/>
    </reaction>
</comment>
<evidence type="ECO:0000256" key="9">
    <source>
        <dbReference type="ARBA" id="ARBA00022898"/>
    </source>
</evidence>
<keyword evidence="5" id="KW-0963">Cytoplasm</keyword>
<dbReference type="Pfam" id="PF00266">
    <property type="entry name" value="Aminotran_5"/>
    <property type="match status" value="1"/>
</dbReference>
<keyword evidence="17" id="KW-1185">Reference proteome</keyword>
<dbReference type="InterPro" id="IPR015422">
    <property type="entry name" value="PyrdxlP-dep_Trfase_small"/>
</dbReference>
<comment type="pathway">
    <text evidence="2">Amino-acid biosynthesis; L-serine biosynthesis; L-serine from 3-phospho-D-glycerate: step 2/3.</text>
</comment>
<evidence type="ECO:0000313" key="16">
    <source>
        <dbReference type="EMBL" id="ACC98266.1"/>
    </source>
</evidence>
<dbReference type="PANTHER" id="PTHR21152:SF40">
    <property type="entry name" value="ALANINE--GLYOXYLATE AMINOTRANSFERASE"/>
    <property type="match status" value="1"/>
</dbReference>
<dbReference type="AlphaFoldDB" id="B2KCM0"/>
<dbReference type="PANTHER" id="PTHR21152">
    <property type="entry name" value="AMINOTRANSFERASE CLASS V"/>
    <property type="match status" value="1"/>
</dbReference>
<dbReference type="GO" id="GO:0008615">
    <property type="term" value="P:pyridoxine biosynthetic process"/>
    <property type="evidence" value="ECO:0007669"/>
    <property type="project" value="UniProtKB-KW"/>
</dbReference>
<dbReference type="InterPro" id="IPR022278">
    <property type="entry name" value="Pser_aminoTfrase"/>
</dbReference>
<evidence type="ECO:0000256" key="14">
    <source>
        <dbReference type="ARBA" id="ARBA00049007"/>
    </source>
</evidence>
<dbReference type="EMBL" id="CP001055">
    <property type="protein sequence ID" value="ACC98266.1"/>
    <property type="molecule type" value="Genomic_DNA"/>
</dbReference>
<evidence type="ECO:0000256" key="2">
    <source>
        <dbReference type="ARBA" id="ARBA00005099"/>
    </source>
</evidence>
<comment type="similarity">
    <text evidence="3">Belongs to the class-V pyridoxal-phosphate-dependent aminotransferase family. SerC subfamily.</text>
</comment>
<keyword evidence="6 16" id="KW-0032">Aminotransferase</keyword>
<comment type="catalytic activity">
    <reaction evidence="14">
        <text>O-phospho-L-serine + 2-oxoglutarate = 3-phosphooxypyruvate + L-glutamate</text>
        <dbReference type="Rhea" id="RHEA:14329"/>
        <dbReference type="ChEBI" id="CHEBI:16810"/>
        <dbReference type="ChEBI" id="CHEBI:18110"/>
        <dbReference type="ChEBI" id="CHEBI:29985"/>
        <dbReference type="ChEBI" id="CHEBI:57524"/>
        <dbReference type="EC" id="2.6.1.52"/>
    </reaction>
</comment>
<evidence type="ECO:0000259" key="15">
    <source>
        <dbReference type="Pfam" id="PF00266"/>
    </source>
</evidence>